<dbReference type="PANTHER" id="PTHR34610:SF3">
    <property type="entry name" value="SSL7007 PROTEIN"/>
    <property type="match status" value="1"/>
</dbReference>
<gene>
    <name evidence="2" type="ORF">CAter282_2829</name>
</gene>
<sequence length="160" mass="17628">MNQESPAAPAIQKPRVVIDTNVCLDLFVFRDKRWATLMTALQDGTVEAVTRGDCRLEWQMVLHYPHLPITDTTRPGINAEFDALVTCLAPEALTPRTDIRLPLCTDRDDQKFLELALGAHAATLITKDKALLKLARKTAKAGLFAIVTPQAWLPPEAAGD</sequence>
<keyword evidence="3" id="KW-1185">Reference proteome</keyword>
<name>A0A127QKK9_9BURK</name>
<dbReference type="SUPFAM" id="SSF88723">
    <property type="entry name" value="PIN domain-like"/>
    <property type="match status" value="1"/>
</dbReference>
<organism evidence="2 3">
    <name type="scientific">Collimonas arenae</name>
    <dbReference type="NCBI Taxonomy" id="279058"/>
    <lineage>
        <taxon>Bacteria</taxon>
        <taxon>Pseudomonadati</taxon>
        <taxon>Pseudomonadota</taxon>
        <taxon>Betaproteobacteria</taxon>
        <taxon>Burkholderiales</taxon>
        <taxon>Oxalobacteraceae</taxon>
        <taxon>Collimonas</taxon>
    </lineage>
</organism>
<dbReference type="InterPro" id="IPR002716">
    <property type="entry name" value="PIN_dom"/>
</dbReference>
<evidence type="ECO:0000313" key="2">
    <source>
        <dbReference type="EMBL" id="AMP10553.1"/>
    </source>
</evidence>
<feature type="domain" description="PIN" evidence="1">
    <location>
        <begin position="15"/>
        <end position="130"/>
    </location>
</feature>
<reference evidence="2 3" key="1">
    <citation type="submission" date="2015-11" db="EMBL/GenBank/DDBJ databases">
        <title>Exploring the genomic traits of fungus-feeding bacterial genus Collimonas.</title>
        <authorList>
            <person name="Song C."/>
            <person name="Schmidt R."/>
            <person name="de Jager V."/>
            <person name="Krzyzanowska D."/>
            <person name="Jongedijk E."/>
            <person name="Cankar K."/>
            <person name="Beekwilder J."/>
            <person name="van Veen A."/>
            <person name="de Boer W."/>
            <person name="van Veen J.A."/>
            <person name="Garbeva P."/>
        </authorList>
    </citation>
    <scope>NUCLEOTIDE SEQUENCE [LARGE SCALE GENOMIC DNA]</scope>
    <source>
        <strain evidence="2 3">Ter282</strain>
    </source>
</reference>
<proteinExistence type="predicted"/>
<dbReference type="PANTHER" id="PTHR34610">
    <property type="entry name" value="SSL7007 PROTEIN"/>
    <property type="match status" value="1"/>
</dbReference>
<protein>
    <submittedName>
        <fullName evidence="2">Toxin-antitoxin system toxin component, PIN family</fullName>
    </submittedName>
</protein>
<evidence type="ECO:0000313" key="3">
    <source>
        <dbReference type="Proteomes" id="UP000071778"/>
    </source>
</evidence>
<evidence type="ECO:0000259" key="1">
    <source>
        <dbReference type="Pfam" id="PF13470"/>
    </source>
</evidence>
<dbReference type="Proteomes" id="UP000071778">
    <property type="component" value="Chromosome"/>
</dbReference>
<dbReference type="RefSeq" id="WP_061535347.1">
    <property type="nucleotide sequence ID" value="NZ_CP013233.1"/>
</dbReference>
<accession>A0A127QKK9</accession>
<dbReference type="OrthoDB" id="9802272at2"/>
<dbReference type="InterPro" id="IPR002850">
    <property type="entry name" value="PIN_toxin-like"/>
</dbReference>
<dbReference type="Pfam" id="PF13470">
    <property type="entry name" value="PIN_3"/>
    <property type="match status" value="1"/>
</dbReference>
<dbReference type="AlphaFoldDB" id="A0A127QKK9"/>
<dbReference type="InterPro" id="IPR029060">
    <property type="entry name" value="PIN-like_dom_sf"/>
</dbReference>
<dbReference type="NCBIfam" id="TIGR00305">
    <property type="entry name" value="putative toxin-antitoxin system toxin component, PIN family"/>
    <property type="match status" value="1"/>
</dbReference>
<dbReference type="PATRIC" id="fig|279058.18.peg.2786"/>
<dbReference type="EMBL" id="CP013235">
    <property type="protein sequence ID" value="AMP10553.1"/>
    <property type="molecule type" value="Genomic_DNA"/>
</dbReference>